<keyword evidence="1" id="KW-1185">Reference proteome</keyword>
<organism evidence="1 2">
    <name type="scientific">Haemonchus contortus</name>
    <name type="common">Barber pole worm</name>
    <dbReference type="NCBI Taxonomy" id="6289"/>
    <lineage>
        <taxon>Eukaryota</taxon>
        <taxon>Metazoa</taxon>
        <taxon>Ecdysozoa</taxon>
        <taxon>Nematoda</taxon>
        <taxon>Chromadorea</taxon>
        <taxon>Rhabditida</taxon>
        <taxon>Rhabditina</taxon>
        <taxon>Rhabditomorpha</taxon>
        <taxon>Strongyloidea</taxon>
        <taxon>Trichostrongylidae</taxon>
        <taxon>Haemonchus</taxon>
    </lineage>
</organism>
<dbReference type="OrthoDB" id="5816542at2759"/>
<dbReference type="WBParaSite" id="HCON_00050440-00001">
    <property type="protein sequence ID" value="HCON_00050440-00001"/>
    <property type="gene ID" value="HCON_00050440"/>
</dbReference>
<reference evidence="2" key="1">
    <citation type="submission" date="2020-12" db="UniProtKB">
        <authorList>
            <consortium name="WormBaseParasite"/>
        </authorList>
    </citation>
    <scope>IDENTIFICATION</scope>
    <source>
        <strain evidence="2">MHco3</strain>
    </source>
</reference>
<protein>
    <submittedName>
        <fullName evidence="2">Uncharacterized protein</fullName>
    </submittedName>
</protein>
<proteinExistence type="predicted"/>
<sequence length="126" mass="14508">MFGRDPVFNIDLPIKHDLERHTPSLDDAGLYVENLVATLHAAWRSAKDFNDRQRAKYKQQHDRTHLRPLTIRVGDRVFLRDLAPKVGLSSKLCNPWLGQFRVVEVDPLISPSSAFRPRNRHPGECT</sequence>
<dbReference type="Proteomes" id="UP000025227">
    <property type="component" value="Unplaced"/>
</dbReference>
<evidence type="ECO:0000313" key="2">
    <source>
        <dbReference type="WBParaSite" id="HCON_00050440-00001"/>
    </source>
</evidence>
<accession>A0A7I4Y429</accession>
<evidence type="ECO:0000313" key="1">
    <source>
        <dbReference type="Proteomes" id="UP000025227"/>
    </source>
</evidence>
<dbReference type="AlphaFoldDB" id="A0A7I4Y429"/>
<name>A0A7I4Y429_HAECO</name>